<gene>
    <name evidence="2" type="ORF">BDV25DRAFT_154797</name>
</gene>
<proteinExistence type="predicted"/>
<dbReference type="GO" id="GO:0000182">
    <property type="term" value="F:rDNA binding"/>
    <property type="evidence" value="ECO:0007669"/>
    <property type="project" value="TreeGrafter"/>
</dbReference>
<name>A0A5N6TV90_ASPAV</name>
<dbReference type="PANTHER" id="PTHR28079:SF1">
    <property type="entry name" value="RNA POLYMERASE I-SPECIFIC TRANSCRIPTION INITIATION FACTOR RRN5"/>
    <property type="match status" value="1"/>
</dbReference>
<keyword evidence="3" id="KW-1185">Reference proteome</keyword>
<feature type="region of interest" description="Disordered" evidence="1">
    <location>
        <begin position="532"/>
        <end position="551"/>
    </location>
</feature>
<dbReference type="EMBL" id="ML742100">
    <property type="protein sequence ID" value="KAE8150200.1"/>
    <property type="molecule type" value="Genomic_DNA"/>
</dbReference>
<feature type="region of interest" description="Disordered" evidence="1">
    <location>
        <begin position="1"/>
        <end position="41"/>
    </location>
</feature>
<dbReference type="GO" id="GO:0006361">
    <property type="term" value="P:transcription initiation at RNA polymerase I promoter"/>
    <property type="evidence" value="ECO:0007669"/>
    <property type="project" value="TreeGrafter"/>
</dbReference>
<feature type="compositionally biased region" description="Acidic residues" evidence="1">
    <location>
        <begin position="8"/>
        <end position="19"/>
    </location>
</feature>
<feature type="compositionally biased region" description="Acidic residues" evidence="1">
    <location>
        <begin position="434"/>
        <end position="444"/>
    </location>
</feature>
<evidence type="ECO:0000256" key="1">
    <source>
        <dbReference type="SAM" id="MobiDB-lite"/>
    </source>
</evidence>
<dbReference type="Proteomes" id="UP000325780">
    <property type="component" value="Unassembled WGS sequence"/>
</dbReference>
<feature type="compositionally biased region" description="Low complexity" evidence="1">
    <location>
        <begin position="23"/>
        <end position="41"/>
    </location>
</feature>
<dbReference type="GO" id="GO:0001181">
    <property type="term" value="F:RNA polymerase I general transcription initiation factor activity"/>
    <property type="evidence" value="ECO:0007669"/>
    <property type="project" value="TreeGrafter"/>
</dbReference>
<reference evidence="2 3" key="1">
    <citation type="submission" date="2019-04" db="EMBL/GenBank/DDBJ databases">
        <title>Friends and foes A comparative genomics study of 23 Aspergillus species from section Flavi.</title>
        <authorList>
            <consortium name="DOE Joint Genome Institute"/>
            <person name="Kjaerbolling I."/>
            <person name="Vesth T."/>
            <person name="Frisvad J.C."/>
            <person name="Nybo J.L."/>
            <person name="Theobald S."/>
            <person name="Kildgaard S."/>
            <person name="Isbrandt T."/>
            <person name="Kuo A."/>
            <person name="Sato A."/>
            <person name="Lyhne E.K."/>
            <person name="Kogle M.E."/>
            <person name="Wiebenga A."/>
            <person name="Kun R.S."/>
            <person name="Lubbers R.J."/>
            <person name="Makela M.R."/>
            <person name="Barry K."/>
            <person name="Chovatia M."/>
            <person name="Clum A."/>
            <person name="Daum C."/>
            <person name="Haridas S."/>
            <person name="He G."/>
            <person name="LaButti K."/>
            <person name="Lipzen A."/>
            <person name="Mondo S."/>
            <person name="Riley R."/>
            <person name="Salamov A."/>
            <person name="Simmons B.A."/>
            <person name="Magnuson J.K."/>
            <person name="Henrissat B."/>
            <person name="Mortensen U.H."/>
            <person name="Larsen T.O."/>
            <person name="Devries R.P."/>
            <person name="Grigoriev I.V."/>
            <person name="Machida M."/>
            <person name="Baker S.E."/>
            <person name="Andersen M.R."/>
        </authorList>
    </citation>
    <scope>NUCLEOTIDE SEQUENCE [LARGE SCALE GENOMIC DNA]</scope>
    <source>
        <strain evidence="2 3">IBT 18842</strain>
    </source>
</reference>
<feature type="region of interest" description="Disordered" evidence="1">
    <location>
        <begin position="404"/>
        <end position="453"/>
    </location>
</feature>
<dbReference type="InterPro" id="IPR039601">
    <property type="entry name" value="Rrn5"/>
</dbReference>
<dbReference type="PANTHER" id="PTHR28079">
    <property type="entry name" value="RNA POLYMERASE I-SPECIFIC TRANSCRIPTION INITIATION FACTOR RRN5"/>
    <property type="match status" value="1"/>
</dbReference>
<dbReference type="OrthoDB" id="2240312at2759"/>
<feature type="compositionally biased region" description="Polar residues" evidence="1">
    <location>
        <begin position="602"/>
        <end position="618"/>
    </location>
</feature>
<dbReference type="GO" id="GO:0042790">
    <property type="term" value="P:nucleolar large rRNA transcription by RNA polymerase I"/>
    <property type="evidence" value="ECO:0007669"/>
    <property type="project" value="InterPro"/>
</dbReference>
<accession>A0A5N6TV90</accession>
<feature type="region of interest" description="Disordered" evidence="1">
    <location>
        <begin position="476"/>
        <end position="497"/>
    </location>
</feature>
<evidence type="ECO:0000313" key="3">
    <source>
        <dbReference type="Proteomes" id="UP000325780"/>
    </source>
</evidence>
<feature type="region of interest" description="Disordered" evidence="1">
    <location>
        <begin position="582"/>
        <end position="681"/>
    </location>
</feature>
<feature type="compositionally biased region" description="Polar residues" evidence="1">
    <location>
        <begin position="540"/>
        <end position="551"/>
    </location>
</feature>
<protein>
    <recommendedName>
        <fullName evidence="4">Myb-like domain-containing protein</fullName>
    </recommendedName>
</protein>
<organism evidence="2 3">
    <name type="scientific">Aspergillus avenaceus</name>
    <dbReference type="NCBI Taxonomy" id="36643"/>
    <lineage>
        <taxon>Eukaryota</taxon>
        <taxon>Fungi</taxon>
        <taxon>Dikarya</taxon>
        <taxon>Ascomycota</taxon>
        <taxon>Pezizomycotina</taxon>
        <taxon>Eurotiomycetes</taxon>
        <taxon>Eurotiomycetidae</taxon>
        <taxon>Eurotiales</taxon>
        <taxon>Aspergillaceae</taxon>
        <taxon>Aspergillus</taxon>
        <taxon>Aspergillus subgen. Circumdati</taxon>
    </lineage>
</organism>
<dbReference type="GO" id="GO:0000500">
    <property type="term" value="C:RNA polymerase I upstream activating factor complex"/>
    <property type="evidence" value="ECO:0007669"/>
    <property type="project" value="InterPro"/>
</dbReference>
<sequence length="681" mass="76992">MSSSSVYEPEEDDETSDSDIDARNSTRAPPSSPPSNRARSISISRFNGEIQFRPRSRARKRTRSEALDEIQLSLSKESVDAYSNLLNRVTEAHASAYTEASGTTSHSTQNGIVIWTQKEKDILFNLLDRKGKDGVADIACAIGSKSELEVREHIRLLRRGLERQHLIDEHPRTIVLGDVPAAAEISSECDNMLDQYARLIGLKEKELEDIAGRHQHRNMWLVDRDAAESINEHFKSKADPPTGSSVYHIGALLNMSNWVRLSERIFMNFGGHKLEDNWVNVAYEDESPAMTADAFGDFYALTVSVTRRVIHSALFFAMSRIRNMRDTGNPKAKVVKARDVKTALDVLNMKRDAFDYWTGVPRRCALEVSNIRHLKGWRAAHLSHDEVEDMLSLSDKNRFDPISYSSTPRAISENRAHGEDPYLSDSQLSSPGVSDEESEDLGDLEEQHANNVDKRTSCLEELQIWKSLGLPAPASLIPIKEEDQENNPRKRMGERKSRQELADWRDLLLYRSEWEEHGHDIYDLHEEISKSPRKRRRLYNSVSPSPAPIFTNNLENAATANREAQKQHLPLSDNDYSEMSIEDQPATKFPPTQNPRSPPHLDQNTTLEPNDDTNNVSYRSPIHARRSQTAVETNPAEEENASSGSDNDLPAPNREYSSSENGNEGLPLYSQPMTPADWRSE</sequence>
<dbReference type="AlphaFoldDB" id="A0A5N6TV90"/>
<evidence type="ECO:0008006" key="4">
    <source>
        <dbReference type="Google" id="ProtNLM"/>
    </source>
</evidence>
<evidence type="ECO:0000313" key="2">
    <source>
        <dbReference type="EMBL" id="KAE8150200.1"/>
    </source>
</evidence>